<evidence type="ECO:0000256" key="1">
    <source>
        <dbReference type="SAM" id="MobiDB-lite"/>
    </source>
</evidence>
<dbReference type="AlphaFoldDB" id="A0A4C1TL55"/>
<gene>
    <name evidence="2" type="ORF">EVAR_101597_1</name>
</gene>
<protein>
    <submittedName>
        <fullName evidence="2">Uncharacterized protein</fullName>
    </submittedName>
</protein>
<feature type="compositionally biased region" description="Polar residues" evidence="1">
    <location>
        <begin position="173"/>
        <end position="185"/>
    </location>
</feature>
<feature type="region of interest" description="Disordered" evidence="1">
    <location>
        <begin position="157"/>
        <end position="185"/>
    </location>
</feature>
<dbReference type="Proteomes" id="UP000299102">
    <property type="component" value="Unassembled WGS sequence"/>
</dbReference>
<accession>A0A4C1TL55</accession>
<keyword evidence="3" id="KW-1185">Reference proteome</keyword>
<name>A0A4C1TL55_EUMVA</name>
<dbReference type="EMBL" id="BGZK01005654">
    <property type="protein sequence ID" value="GBP14936.1"/>
    <property type="molecule type" value="Genomic_DNA"/>
</dbReference>
<evidence type="ECO:0000313" key="2">
    <source>
        <dbReference type="EMBL" id="GBP14936.1"/>
    </source>
</evidence>
<organism evidence="2 3">
    <name type="scientific">Eumeta variegata</name>
    <name type="common">Bagworm moth</name>
    <name type="synonym">Eumeta japonica</name>
    <dbReference type="NCBI Taxonomy" id="151549"/>
    <lineage>
        <taxon>Eukaryota</taxon>
        <taxon>Metazoa</taxon>
        <taxon>Ecdysozoa</taxon>
        <taxon>Arthropoda</taxon>
        <taxon>Hexapoda</taxon>
        <taxon>Insecta</taxon>
        <taxon>Pterygota</taxon>
        <taxon>Neoptera</taxon>
        <taxon>Endopterygota</taxon>
        <taxon>Lepidoptera</taxon>
        <taxon>Glossata</taxon>
        <taxon>Ditrysia</taxon>
        <taxon>Tineoidea</taxon>
        <taxon>Psychidae</taxon>
        <taxon>Oiketicinae</taxon>
        <taxon>Eumeta</taxon>
    </lineage>
</organism>
<sequence>MATISSKKRMPMRSSLGCSSRLTLRMNPTGKFLPTVVAVYIRLKRGGCKRASQTILRDYREGVECRGGVVSNPLTGYILSRTVATAPEDPLQTRKTSLLVFLCAIGLYKITSPYTSMLQPNRHLNHGWQVFLRNHRGLPTPLYRYYNPRIGLEEQSQEKAKSILSSEDLIPTPDSSSSRPQCLES</sequence>
<evidence type="ECO:0000313" key="3">
    <source>
        <dbReference type="Proteomes" id="UP000299102"/>
    </source>
</evidence>
<reference evidence="2 3" key="1">
    <citation type="journal article" date="2019" name="Commun. Biol.">
        <title>The bagworm genome reveals a unique fibroin gene that provides high tensile strength.</title>
        <authorList>
            <person name="Kono N."/>
            <person name="Nakamura H."/>
            <person name="Ohtoshi R."/>
            <person name="Tomita M."/>
            <person name="Numata K."/>
            <person name="Arakawa K."/>
        </authorList>
    </citation>
    <scope>NUCLEOTIDE SEQUENCE [LARGE SCALE GENOMIC DNA]</scope>
</reference>
<proteinExistence type="predicted"/>
<comment type="caution">
    <text evidence="2">The sequence shown here is derived from an EMBL/GenBank/DDBJ whole genome shotgun (WGS) entry which is preliminary data.</text>
</comment>